<dbReference type="AlphaFoldDB" id="A0A7W6G7V3"/>
<dbReference type="SUPFAM" id="SSF47616">
    <property type="entry name" value="GST C-terminal domain-like"/>
    <property type="match status" value="1"/>
</dbReference>
<dbReference type="InterPro" id="IPR036282">
    <property type="entry name" value="Glutathione-S-Trfase_C_sf"/>
</dbReference>
<comment type="caution">
    <text evidence="4">The sequence shown here is derived from an EMBL/GenBank/DDBJ whole genome shotgun (WGS) entry which is preliminary data.</text>
</comment>
<dbReference type="GO" id="GO:0016740">
    <property type="term" value="F:transferase activity"/>
    <property type="evidence" value="ECO:0007669"/>
    <property type="project" value="UniProtKB-KW"/>
</dbReference>
<dbReference type="InterPro" id="IPR053605">
    <property type="entry name" value="Lignin-Degrading_GST-like"/>
</dbReference>
<dbReference type="Proteomes" id="UP000548867">
    <property type="component" value="Unassembled WGS sequence"/>
</dbReference>
<dbReference type="Gene3D" id="1.20.1050.10">
    <property type="match status" value="1"/>
</dbReference>
<keyword evidence="4" id="KW-0808">Transferase</keyword>
<feature type="domain" description="GST N-terminal" evidence="2">
    <location>
        <begin position="17"/>
        <end position="87"/>
    </location>
</feature>
<sequence>MAKDNKITFFDLNHESGCTTSPFVWATKYAIKHKGFDLDVVPGGFTGILERTGGRSERLPVICDDGEYILDSWLIAEYLDAKYPDRPTLIGDPSVKVLAQFLETWLWKTAISPWMTCYILQYRSRAFPHDHAYITESRERMFGNRKLEDIAVGREDRLPKVLPELELLRGLLGQHKWLGGETPNYADYRALAVFLWCASVADIPPMTEDDPLRDWIDRGFDLYGGLGRIPGMSPLFGLQLREGDPEPFAKGPSLVAGLVKRNTGPASTAAETAHITGKGEKAPA</sequence>
<dbReference type="Gene3D" id="3.40.30.10">
    <property type="entry name" value="Glutaredoxin"/>
    <property type="match status" value="1"/>
</dbReference>
<protein>
    <submittedName>
        <fullName evidence="4">Glutathione S-transferase</fullName>
    </submittedName>
</protein>
<dbReference type="NCBIfam" id="NF042997">
    <property type="entry name" value="bet_ethrase"/>
    <property type="match status" value="1"/>
</dbReference>
<name>A0A7W6G7V3_9SPHN</name>
<dbReference type="RefSeq" id="WP_183625603.1">
    <property type="nucleotide sequence ID" value="NZ_JACIDX010000008.1"/>
</dbReference>
<dbReference type="EMBL" id="JACIDX010000008">
    <property type="protein sequence ID" value="MBB3955347.1"/>
    <property type="molecule type" value="Genomic_DNA"/>
</dbReference>
<keyword evidence="5" id="KW-1185">Reference proteome</keyword>
<evidence type="ECO:0000256" key="1">
    <source>
        <dbReference type="SAM" id="MobiDB-lite"/>
    </source>
</evidence>
<evidence type="ECO:0000313" key="4">
    <source>
        <dbReference type="EMBL" id="MBB3955347.1"/>
    </source>
</evidence>
<dbReference type="Pfam" id="PF13417">
    <property type="entry name" value="GST_N_3"/>
    <property type="match status" value="1"/>
</dbReference>
<feature type="region of interest" description="Disordered" evidence="1">
    <location>
        <begin position="264"/>
        <end position="284"/>
    </location>
</feature>
<accession>A0A7W6G7V3</accession>
<proteinExistence type="predicted"/>
<organism evidence="4 5">
    <name type="scientific">Novosphingobium sediminicola</name>
    <dbReference type="NCBI Taxonomy" id="563162"/>
    <lineage>
        <taxon>Bacteria</taxon>
        <taxon>Pseudomonadati</taxon>
        <taxon>Pseudomonadota</taxon>
        <taxon>Alphaproteobacteria</taxon>
        <taxon>Sphingomonadales</taxon>
        <taxon>Sphingomonadaceae</taxon>
        <taxon>Novosphingobium</taxon>
    </lineage>
</organism>
<dbReference type="InterPro" id="IPR054416">
    <property type="entry name" value="GST_UstS-like_C"/>
</dbReference>
<dbReference type="Pfam" id="PF22041">
    <property type="entry name" value="GST_C_7"/>
    <property type="match status" value="1"/>
</dbReference>
<dbReference type="InterPro" id="IPR036249">
    <property type="entry name" value="Thioredoxin-like_sf"/>
</dbReference>
<dbReference type="SUPFAM" id="SSF52833">
    <property type="entry name" value="Thioredoxin-like"/>
    <property type="match status" value="1"/>
</dbReference>
<reference evidence="4 5" key="1">
    <citation type="submission" date="2020-08" db="EMBL/GenBank/DDBJ databases">
        <title>Genomic Encyclopedia of Type Strains, Phase IV (KMG-IV): sequencing the most valuable type-strain genomes for metagenomic binning, comparative biology and taxonomic classification.</title>
        <authorList>
            <person name="Goeker M."/>
        </authorList>
    </citation>
    <scope>NUCLEOTIDE SEQUENCE [LARGE SCALE GENOMIC DNA]</scope>
    <source>
        <strain evidence="4 5">DSM 27057</strain>
    </source>
</reference>
<evidence type="ECO:0000259" key="3">
    <source>
        <dbReference type="Pfam" id="PF22041"/>
    </source>
</evidence>
<evidence type="ECO:0000259" key="2">
    <source>
        <dbReference type="Pfam" id="PF13417"/>
    </source>
</evidence>
<feature type="domain" description="Glutathione S-transferase UstS-like C-terminal" evidence="3">
    <location>
        <begin position="98"/>
        <end position="201"/>
    </location>
</feature>
<evidence type="ECO:0000313" key="5">
    <source>
        <dbReference type="Proteomes" id="UP000548867"/>
    </source>
</evidence>
<gene>
    <name evidence="4" type="ORF">GGR38_002301</name>
</gene>
<dbReference type="InterPro" id="IPR004045">
    <property type="entry name" value="Glutathione_S-Trfase_N"/>
</dbReference>